<dbReference type="EMBL" id="JAKZGP010000001">
    <property type="protein sequence ID" value="MCH7408028.1"/>
    <property type="molecule type" value="Genomic_DNA"/>
</dbReference>
<proteinExistence type="predicted"/>
<reference evidence="1" key="1">
    <citation type="submission" date="2022-03" db="EMBL/GenBank/DDBJ databases">
        <title>De novo assembled genomes of Belliella spp. (Cyclobacteriaceae) strains.</title>
        <authorList>
            <person name="Szabo A."/>
            <person name="Korponai K."/>
            <person name="Felfoldi T."/>
        </authorList>
    </citation>
    <scope>NUCLEOTIDE SEQUENCE</scope>
    <source>
        <strain evidence="1">DSM 111904</strain>
    </source>
</reference>
<evidence type="ECO:0008006" key="3">
    <source>
        <dbReference type="Google" id="ProtNLM"/>
    </source>
</evidence>
<comment type="caution">
    <text evidence="1">The sequence shown here is derived from an EMBL/GenBank/DDBJ whole genome shotgun (WGS) entry which is preliminary data.</text>
</comment>
<name>A0ABS9UVF9_9BACT</name>
<sequence>MRNLLYLLFLIFTYIACNPKSKNSDLDKEFTFEAVDSLVIDMMDPVKIIDYHPQKEIYLAVKFPSMEGHYYILDKNGSVLAENELSEGPDAFGLVLVRGGFVGDEILLVSEGQTFVYDLNLKQLRKYPFEQGVRIRMVHYNRDNLSTFQSSDGTVKALVNLNDAYLQPYPEDYYDTLNLVHLMDIQSGSITKGGSYTENSMFRSGRFFPFMDKPVYFSDPESKYISMIAFGDSILYQIDPNEDFKTVDKIFMDRIGSDKIIDLPMSDASYATVREHRGENIKMGGMFDGIVGQGDEFLVAYKTGINPNLKYEGEDEALRRLEDESKKRYYYYIKDGKRVGKPILWEEPGSLLINVGNNRYLQYGDQGDLHDFEKDYQCYYIFELREKQ</sequence>
<accession>A0ABS9UVF9</accession>
<organism evidence="1 2">
    <name type="scientific">Belliella filtrata</name>
    <dbReference type="NCBI Taxonomy" id="2923435"/>
    <lineage>
        <taxon>Bacteria</taxon>
        <taxon>Pseudomonadati</taxon>
        <taxon>Bacteroidota</taxon>
        <taxon>Cytophagia</taxon>
        <taxon>Cytophagales</taxon>
        <taxon>Cyclobacteriaceae</taxon>
        <taxon>Belliella</taxon>
    </lineage>
</organism>
<dbReference type="Proteomes" id="UP001165489">
    <property type="component" value="Unassembled WGS sequence"/>
</dbReference>
<keyword evidence="2" id="KW-1185">Reference proteome</keyword>
<gene>
    <name evidence="1" type="ORF">MM239_01360</name>
</gene>
<evidence type="ECO:0000313" key="1">
    <source>
        <dbReference type="EMBL" id="MCH7408028.1"/>
    </source>
</evidence>
<evidence type="ECO:0000313" key="2">
    <source>
        <dbReference type="Proteomes" id="UP001165489"/>
    </source>
</evidence>
<protein>
    <recommendedName>
        <fullName evidence="3">TolB-like 6-blade propeller-like</fullName>
    </recommendedName>
</protein>
<dbReference type="RefSeq" id="WP_241345962.1">
    <property type="nucleotide sequence ID" value="NZ_JAKZGP010000001.1"/>
</dbReference>